<dbReference type="InterPro" id="IPR036866">
    <property type="entry name" value="RibonucZ/Hydroxyglut_hydro"/>
</dbReference>
<evidence type="ECO:0000313" key="6">
    <source>
        <dbReference type="EMBL" id="SEB67278.1"/>
    </source>
</evidence>
<keyword evidence="4" id="KW-0862">Zinc</keyword>
<reference evidence="7" key="1">
    <citation type="submission" date="2016-10" db="EMBL/GenBank/DDBJ databases">
        <authorList>
            <person name="Varghese N."/>
            <person name="Submissions S."/>
        </authorList>
    </citation>
    <scope>NUCLEOTIDE SEQUENCE [LARGE SCALE GENOMIC DNA]</scope>
    <source>
        <strain evidence="7">DSM 44234</strain>
    </source>
</reference>
<dbReference type="AlphaFoldDB" id="A0A1H4LA12"/>
<organism evidence="6 7">
    <name type="scientific">Tsukamurella tyrosinosolvens</name>
    <dbReference type="NCBI Taxonomy" id="57704"/>
    <lineage>
        <taxon>Bacteria</taxon>
        <taxon>Bacillati</taxon>
        <taxon>Actinomycetota</taxon>
        <taxon>Actinomycetes</taxon>
        <taxon>Mycobacteriales</taxon>
        <taxon>Tsukamurellaceae</taxon>
        <taxon>Tsukamurella</taxon>
    </lineage>
</organism>
<dbReference type="PANTHER" id="PTHR42978:SF3">
    <property type="entry name" value="BLR3078 PROTEIN"/>
    <property type="match status" value="1"/>
</dbReference>
<feature type="domain" description="Metallo-beta-lactamase" evidence="5">
    <location>
        <begin position="94"/>
        <end position="313"/>
    </location>
</feature>
<dbReference type="InterPro" id="IPR001279">
    <property type="entry name" value="Metallo-B-lactamas"/>
</dbReference>
<dbReference type="GO" id="GO:0046872">
    <property type="term" value="F:metal ion binding"/>
    <property type="evidence" value="ECO:0007669"/>
    <property type="project" value="UniProtKB-KW"/>
</dbReference>
<dbReference type="InterPro" id="IPR051013">
    <property type="entry name" value="MBL_superfamily_lactonases"/>
</dbReference>
<keyword evidence="3" id="KW-0378">Hydrolase</keyword>
<evidence type="ECO:0000259" key="5">
    <source>
        <dbReference type="SMART" id="SM00849"/>
    </source>
</evidence>
<dbReference type="SUPFAM" id="SSF56281">
    <property type="entry name" value="Metallo-hydrolase/oxidoreductase"/>
    <property type="match status" value="1"/>
</dbReference>
<dbReference type="GO" id="GO:0016787">
    <property type="term" value="F:hydrolase activity"/>
    <property type="evidence" value="ECO:0007669"/>
    <property type="project" value="UniProtKB-KW"/>
</dbReference>
<evidence type="ECO:0000313" key="7">
    <source>
        <dbReference type="Proteomes" id="UP000182241"/>
    </source>
</evidence>
<evidence type="ECO:0000256" key="2">
    <source>
        <dbReference type="ARBA" id="ARBA00022723"/>
    </source>
</evidence>
<keyword evidence="7" id="KW-1185">Reference proteome</keyword>
<comment type="similarity">
    <text evidence="1">Belongs to the metallo-beta-lactamase superfamily.</text>
</comment>
<evidence type="ECO:0000256" key="3">
    <source>
        <dbReference type="ARBA" id="ARBA00022801"/>
    </source>
</evidence>
<dbReference type="EMBL" id="FNSA01000003">
    <property type="protein sequence ID" value="SEB67278.1"/>
    <property type="molecule type" value="Genomic_DNA"/>
</dbReference>
<dbReference type="PANTHER" id="PTHR42978">
    <property type="entry name" value="QUORUM-QUENCHING LACTONASE YTNP-RELATED-RELATED"/>
    <property type="match status" value="1"/>
</dbReference>
<dbReference type="Proteomes" id="UP000182241">
    <property type="component" value="Unassembled WGS sequence"/>
</dbReference>
<name>A0A1H4LA12_TSUTY</name>
<dbReference type="RefSeq" id="WP_068740543.1">
    <property type="nucleotide sequence ID" value="NZ_CBDRGN010000005.1"/>
</dbReference>
<sequence>MTDTTGQIATDPIIDRVAPTALSTCCRAVGQSLAGAVRPRRPDPARIARLREALVAPPASSVTVRLRALPQIPRVVRSMTVMEGVRSPATIRMDMRTYVIDHPSARILLDPSVASQVRERVLGAMQPMLRAAVMPSPDVLSTVEALHRGGVDPASVDLALSTHLHWDHVSGLLDLPALPLMAHRREHEWAVAGELAPAAGVRPALAGRTMDLRDLDGPPVLAFPASHDVFGDGAVVLVDLAGHTPGSVGVLLNTERGRVLMAGDAVWHSEQLVHGAQKAAFPGLLVDVDRDATFATMMRLMALPGDVTVVPCHDHDLAARWAKDEGGA</sequence>
<dbReference type="OrthoDB" id="3196337at2"/>
<accession>A0A1H4LA12</accession>
<dbReference type="SMART" id="SM00849">
    <property type="entry name" value="Lactamase_B"/>
    <property type="match status" value="1"/>
</dbReference>
<dbReference type="Pfam" id="PF00753">
    <property type="entry name" value="Lactamase_B"/>
    <property type="match status" value="1"/>
</dbReference>
<dbReference type="STRING" id="57704.SAMN04489793_0501"/>
<keyword evidence="2" id="KW-0479">Metal-binding</keyword>
<evidence type="ECO:0000256" key="1">
    <source>
        <dbReference type="ARBA" id="ARBA00007749"/>
    </source>
</evidence>
<evidence type="ECO:0000256" key="4">
    <source>
        <dbReference type="ARBA" id="ARBA00022833"/>
    </source>
</evidence>
<dbReference type="Gene3D" id="3.60.15.10">
    <property type="entry name" value="Ribonuclease Z/Hydroxyacylglutathione hydrolase-like"/>
    <property type="match status" value="1"/>
</dbReference>
<gene>
    <name evidence="6" type="ORF">SAMN04489793_0501</name>
</gene>
<protein>
    <submittedName>
        <fullName evidence="6">Metallo-beta-lactamase superfamily protein</fullName>
    </submittedName>
</protein>
<proteinExistence type="inferred from homology"/>